<dbReference type="InterPro" id="IPR016494">
    <property type="entry name" value="5_3_exoribonuclease_1"/>
</dbReference>
<dbReference type="InterPro" id="IPR041106">
    <property type="entry name" value="XRN1_D2_D3"/>
</dbReference>
<dbReference type="GO" id="GO:0004534">
    <property type="term" value="F:5'-3' RNA exonuclease activity"/>
    <property type="evidence" value="ECO:0007669"/>
    <property type="project" value="TreeGrafter"/>
</dbReference>
<evidence type="ECO:0000256" key="4">
    <source>
        <dbReference type="ARBA" id="ARBA00022664"/>
    </source>
</evidence>
<keyword evidence="12" id="KW-0694">RNA-binding</keyword>
<evidence type="ECO:0000256" key="5">
    <source>
        <dbReference type="ARBA" id="ARBA00022722"/>
    </source>
</evidence>
<evidence type="ECO:0000256" key="2">
    <source>
        <dbReference type="ARBA" id="ARBA00022472"/>
    </source>
</evidence>
<dbReference type="CDD" id="cd18673">
    <property type="entry name" value="PIN_XRN1-2-like"/>
    <property type="match status" value="1"/>
</dbReference>
<evidence type="ECO:0000256" key="11">
    <source>
        <dbReference type="ARBA" id="ARBA00038299"/>
    </source>
</evidence>
<evidence type="ECO:0000313" key="19">
    <source>
        <dbReference type="EMBL" id="VEU44927.1"/>
    </source>
</evidence>
<dbReference type="GO" id="GO:0000956">
    <property type="term" value="P:nuclear-transcribed mRNA catabolic process"/>
    <property type="evidence" value="ECO:0007669"/>
    <property type="project" value="InterPro"/>
</dbReference>
<evidence type="ECO:0000256" key="9">
    <source>
        <dbReference type="ARBA" id="ARBA00023163"/>
    </source>
</evidence>
<keyword evidence="7 12" id="KW-0269">Exonuclease</keyword>
<feature type="domain" description="Xrn1 N-terminal" evidence="14">
    <location>
        <begin position="1"/>
        <end position="231"/>
    </location>
</feature>
<dbReference type="Gene3D" id="1.25.40.1050">
    <property type="match status" value="1"/>
</dbReference>
<evidence type="ECO:0000256" key="6">
    <source>
        <dbReference type="ARBA" id="ARBA00022801"/>
    </source>
</evidence>
<dbReference type="Proteomes" id="UP000291116">
    <property type="component" value="Unassembled WGS sequence"/>
</dbReference>
<name>A0A448ZS96_9STRA</name>
<dbReference type="InterPro" id="IPR040992">
    <property type="entry name" value="XRN1_D1"/>
</dbReference>
<dbReference type="GO" id="GO:0006364">
    <property type="term" value="P:rRNA processing"/>
    <property type="evidence" value="ECO:0007669"/>
    <property type="project" value="UniProtKB-KW"/>
</dbReference>
<feature type="domain" description="Exoribonuclease Xrn1 D2/D3" evidence="18">
    <location>
        <begin position="846"/>
        <end position="963"/>
    </location>
</feature>
<dbReference type="Gene3D" id="3.40.50.12390">
    <property type="match status" value="2"/>
</dbReference>
<evidence type="ECO:0000259" key="14">
    <source>
        <dbReference type="Pfam" id="PF03159"/>
    </source>
</evidence>
<dbReference type="Pfam" id="PF03159">
    <property type="entry name" value="XRN_N"/>
    <property type="match status" value="1"/>
</dbReference>
<comment type="similarity">
    <text evidence="11 12">Belongs to the 5'-3' exonuclease family.</text>
</comment>
<reference evidence="19 20" key="1">
    <citation type="submission" date="2019-01" db="EMBL/GenBank/DDBJ databases">
        <authorList>
            <person name="Ferrante I. M."/>
        </authorList>
    </citation>
    <scope>NUCLEOTIDE SEQUENCE [LARGE SCALE GENOMIC DNA]</scope>
    <source>
        <strain evidence="19 20">B856</strain>
    </source>
</reference>
<comment type="subcellular location">
    <subcellularLocation>
        <location evidence="12">Cytoplasm</location>
    </subcellularLocation>
    <subcellularLocation>
        <location evidence="1">Nucleus</location>
    </subcellularLocation>
</comment>
<evidence type="ECO:0000259" key="15">
    <source>
        <dbReference type="Pfam" id="PF17846"/>
    </source>
</evidence>
<evidence type="ECO:0000259" key="18">
    <source>
        <dbReference type="Pfam" id="PF18334"/>
    </source>
</evidence>
<dbReference type="PIRSF" id="PIRSF006743">
    <property type="entry name" value="Exonuclease_Xnr1"/>
    <property type="match status" value="1"/>
</dbReference>
<evidence type="ECO:0000259" key="17">
    <source>
        <dbReference type="Pfam" id="PF18332"/>
    </source>
</evidence>
<evidence type="ECO:0000256" key="1">
    <source>
        <dbReference type="ARBA" id="ARBA00004123"/>
    </source>
</evidence>
<feature type="region of interest" description="Disordered" evidence="13">
    <location>
        <begin position="98"/>
        <end position="125"/>
    </location>
</feature>
<evidence type="ECO:0000256" key="8">
    <source>
        <dbReference type="ARBA" id="ARBA00023015"/>
    </source>
</evidence>
<dbReference type="PANTHER" id="PTHR12341:SF7">
    <property type="entry name" value="5'-3' EXORIBONUCLEASE 1"/>
    <property type="match status" value="1"/>
</dbReference>
<keyword evidence="2" id="KW-0806">Transcription termination</keyword>
<feature type="region of interest" description="Disordered" evidence="13">
    <location>
        <begin position="1441"/>
        <end position="1468"/>
    </location>
</feature>
<accession>A0A448ZS96</accession>
<keyword evidence="9" id="KW-0804">Transcription</keyword>
<dbReference type="InterPro" id="IPR041385">
    <property type="entry name" value="SH3_12"/>
</dbReference>
<feature type="compositionally biased region" description="Low complexity" evidence="13">
    <location>
        <begin position="1570"/>
        <end position="1581"/>
    </location>
</feature>
<evidence type="ECO:0000259" key="16">
    <source>
        <dbReference type="Pfam" id="PF18129"/>
    </source>
</evidence>
<dbReference type="PANTHER" id="PTHR12341">
    <property type="entry name" value="5'-&gt;3' EXORIBONUCLEASE"/>
    <property type="match status" value="1"/>
</dbReference>
<feature type="region of interest" description="Disordered" evidence="13">
    <location>
        <begin position="1536"/>
        <end position="1595"/>
    </location>
</feature>
<dbReference type="Pfam" id="PF18334">
    <property type="entry name" value="XRN1_D2_D3"/>
    <property type="match status" value="2"/>
</dbReference>
<dbReference type="GO" id="GO:0005737">
    <property type="term" value="C:cytoplasm"/>
    <property type="evidence" value="ECO:0007669"/>
    <property type="project" value="UniProtKB-SubCell"/>
</dbReference>
<feature type="domain" description="Exoribonuclease Xrn1 D2/D3" evidence="18">
    <location>
        <begin position="994"/>
        <end position="1085"/>
    </location>
</feature>
<dbReference type="FunFam" id="3.40.50.12390:FF:000005">
    <property type="entry name" value="5'-3' exoribonuclease 2"/>
    <property type="match status" value="1"/>
</dbReference>
<dbReference type="Pfam" id="PF18332">
    <property type="entry name" value="XRN1_D1"/>
    <property type="match status" value="1"/>
</dbReference>
<keyword evidence="4" id="KW-0507">mRNA processing</keyword>
<feature type="domain" description="Xrn1 helical" evidence="15">
    <location>
        <begin position="282"/>
        <end position="612"/>
    </location>
</feature>
<dbReference type="GO" id="GO:0006353">
    <property type="term" value="P:DNA-templated transcription termination"/>
    <property type="evidence" value="ECO:0007669"/>
    <property type="project" value="UniProtKB-KW"/>
</dbReference>
<keyword evidence="5 12" id="KW-0540">Nuclease</keyword>
<evidence type="ECO:0000256" key="13">
    <source>
        <dbReference type="SAM" id="MobiDB-lite"/>
    </source>
</evidence>
<evidence type="ECO:0000313" key="20">
    <source>
        <dbReference type="Proteomes" id="UP000291116"/>
    </source>
</evidence>
<dbReference type="Gene3D" id="2.30.30.750">
    <property type="match status" value="1"/>
</dbReference>
<dbReference type="EMBL" id="CAACVS010000676">
    <property type="protein sequence ID" value="VEU44927.1"/>
    <property type="molecule type" value="Genomic_DNA"/>
</dbReference>
<dbReference type="Pfam" id="PF17846">
    <property type="entry name" value="XRN_M"/>
    <property type="match status" value="1"/>
</dbReference>
<dbReference type="InterPro" id="IPR004859">
    <property type="entry name" value="Xrn1_N"/>
</dbReference>
<keyword evidence="12" id="KW-0963">Cytoplasm</keyword>
<feature type="domain" description="5'-3' exoribonuclease 1 SH3-like" evidence="16">
    <location>
        <begin position="1131"/>
        <end position="1195"/>
    </location>
</feature>
<feature type="compositionally biased region" description="Polar residues" evidence="13">
    <location>
        <begin position="1548"/>
        <end position="1567"/>
    </location>
</feature>
<evidence type="ECO:0000256" key="10">
    <source>
        <dbReference type="ARBA" id="ARBA00023242"/>
    </source>
</evidence>
<sequence length="1595" mass="177311">MGVPKFYRWISERYTKINEIVSDSALLPEFDHLYLDMNGIIHGCTHPSHMDISDVISERDMMLGIMHYLDRIITQIVKPRVSVYMAIDGVAPRAKLNQQRSRRFRSAKDMAEATKDLPKERDDAGNIKKPDLFDSNCITPGTEFMARVSETIKYFIRKKIKEDPLWRDLKVIFSGHELPGEGEHKIMEHIRMMKNEPNYQPNNRHCIYGQDADLIMLGLVTHEPHFTILREVVDFGGGFSNKNALKMVKKQTKEADFQLLHLSVLREYLYLEFCKDAPPGTLDLERTIDDFVFMTFLVGNDFLPHLNTLDIGEGAFDLLFQVYRDQRSQWGEGEYLTENGNISDSARLETYLATIGNVETETLENREVTDAQYLKKKRRWNKRDGLDAGPSDAELKAADDAKQGNYLNMIQNIMGNQENREFVDGWNPVGPGEKDFKGRYYFEKLKLTPVDVSGHHALRQAYMEGLIWCLAYYYRGCISWGWFFPYHYGPMLSDLRNLPEMFEKIKFTVGKPILPFQQLMSCLPPASASLVPKPYRILMTSPESPIKQFYPTDFEVDMNGKKNPWEGVNLLPFIEINLLLDTIKKNAPDDMLSDAERNRNRVGDIFLYTFDATVNDTVEAPHKGIGLTDIVKCNSRVTILPQYDAEGVSFNPKLIEGTQIPYPGFPSLNVLPITSAELTPIGVKCFGFPSKYPTMVLDLHQMPDMPPVETLADNLLNRSLFINWPMMHEAKVCAISDEKGEVYLFKGKKKLKKWNKMEQDQWARESEEMVQNYLGGINVPGSGGIQIQQVKIRLRLLPLQGMKTNPSNGSRKKFFGKEEAEVPLQLALWQAPAPDPRFVERGPMTLEQRFPCDSSVVLTQGKYKGNVGQVVGIADGKKVGVKVLTVPPEVPFGLALARSINESFVSSSDASRILKINPMVFGRITSSLPFIQGNYDLGLNLKSHEGLCVAGYTREKKIDREYKDEKKAWDTGDSLLVIGSARALGDSNGKDAKTERIQWEYTPKALRLINEYRQLFPQLFSALGKLSSEKKYDANKVFGPNGVEVLPKIREWLNNNESAKLPRIPISTQVMPQEAVTAVEKTTDIRNLQLRKKGFPNESLIKIPGTALFRENSVSATDVMLASDHNESKAPELGDRVVNLCATGIPFGARGTVVAIHKATTGCVEIVMDEEFVGGTTLQGLCSNFRGKLAVWAHLMRITVENNKEITEKHVTKGSGRANAQKILSGIEAQVMNDPNPAIIKNKYPIGASPGRHGSTGRIRAVSSGKSRAESSGRAKQAGWREAVGPPDKGIGFKGKRKGKSGVNRWRALINGEKKKSASKGKSNELKAMLGVTPSPAQHLKAMLGVDSKAVPPVLQVATPVANDPTASLKAVLKVGSSSMNPVPPPHGGMSNSFPPPPPVPPSAADQLLQLMAKQQRPVQQMPATASGGSSFNFAYTIEGEDEPEQPSTKNIPQPPPPQMVPPQGMHMGYPPPPMAMMAPNFYVGQPMPIVGHPGMPLSTMPMMTQQLPNVQPYPVTNGGKSSTSINYAARNHSSNVAVSEEEFPPLGSTTPAKKEQQNSVPTPEDSTTPKETPVKPKTAPRSFLVPSNVKAGKK</sequence>
<dbReference type="InterPro" id="IPR027073">
    <property type="entry name" value="5_3_exoribonuclease"/>
</dbReference>
<dbReference type="OrthoDB" id="372487at2759"/>
<dbReference type="Pfam" id="PF18129">
    <property type="entry name" value="SH3_12"/>
    <property type="match status" value="1"/>
</dbReference>
<protein>
    <recommendedName>
        <fullName evidence="12">5'-3' exoribonuclease 1</fullName>
        <ecNumber evidence="12">3.1.13.-</ecNumber>
    </recommendedName>
</protein>
<keyword evidence="6 12" id="KW-0378">Hydrolase</keyword>
<dbReference type="GO" id="GO:0006397">
    <property type="term" value="P:mRNA processing"/>
    <property type="evidence" value="ECO:0007669"/>
    <property type="project" value="UniProtKB-KW"/>
</dbReference>
<keyword evidence="8" id="KW-0805">Transcription regulation</keyword>
<feature type="compositionally biased region" description="Basic and acidic residues" evidence="13">
    <location>
        <begin position="106"/>
        <end position="125"/>
    </location>
</feature>
<dbReference type="GO" id="GO:0003723">
    <property type="term" value="F:RNA binding"/>
    <property type="evidence" value="ECO:0007669"/>
    <property type="project" value="UniProtKB-KW"/>
</dbReference>
<dbReference type="InterPro" id="IPR047007">
    <property type="entry name" value="XRN1_D1_sf"/>
</dbReference>
<dbReference type="Gene3D" id="2.170.260.40">
    <property type="match status" value="1"/>
</dbReference>
<evidence type="ECO:0000256" key="7">
    <source>
        <dbReference type="ARBA" id="ARBA00022839"/>
    </source>
</evidence>
<gene>
    <name evidence="19" type="ORF">PSNMU_V1.4_AUG-EV-PASAV3_0120680</name>
</gene>
<dbReference type="InterPro" id="IPR041412">
    <property type="entry name" value="Xrn1_helical"/>
</dbReference>
<evidence type="ECO:0000256" key="3">
    <source>
        <dbReference type="ARBA" id="ARBA00022552"/>
    </source>
</evidence>
<dbReference type="GO" id="GO:0005634">
    <property type="term" value="C:nucleus"/>
    <property type="evidence" value="ECO:0007669"/>
    <property type="project" value="UniProtKB-SubCell"/>
</dbReference>
<keyword evidence="10" id="KW-0539">Nucleus</keyword>
<dbReference type="EC" id="3.1.13.-" evidence="12"/>
<evidence type="ECO:0000256" key="12">
    <source>
        <dbReference type="PIRNR" id="PIRNR006743"/>
    </source>
</evidence>
<proteinExistence type="inferred from homology"/>
<dbReference type="InterPro" id="IPR047008">
    <property type="entry name" value="XRN1_SH3_sf"/>
</dbReference>
<keyword evidence="20" id="KW-1185">Reference proteome</keyword>
<keyword evidence="3" id="KW-0698">rRNA processing</keyword>
<organism evidence="19 20">
    <name type="scientific">Pseudo-nitzschia multistriata</name>
    <dbReference type="NCBI Taxonomy" id="183589"/>
    <lineage>
        <taxon>Eukaryota</taxon>
        <taxon>Sar</taxon>
        <taxon>Stramenopiles</taxon>
        <taxon>Ochrophyta</taxon>
        <taxon>Bacillariophyta</taxon>
        <taxon>Bacillariophyceae</taxon>
        <taxon>Bacillariophycidae</taxon>
        <taxon>Bacillariales</taxon>
        <taxon>Bacillariaceae</taxon>
        <taxon>Pseudo-nitzschia</taxon>
    </lineage>
</organism>
<feature type="domain" description="5'-3' exoribonuclease 1 D1" evidence="17">
    <location>
        <begin position="664"/>
        <end position="841"/>
    </location>
</feature>
<feature type="region of interest" description="Disordered" evidence="13">
    <location>
        <begin position="1245"/>
        <end position="1323"/>
    </location>
</feature>